<keyword evidence="3" id="KW-0548">Nucleotidyltransferase</keyword>
<evidence type="ECO:0000313" key="4">
    <source>
        <dbReference type="Proteomes" id="UP000288805"/>
    </source>
</evidence>
<dbReference type="PANTHER" id="PTHR33116">
    <property type="entry name" value="REVERSE TRANSCRIPTASE ZINC-BINDING DOMAIN-CONTAINING PROTEIN-RELATED-RELATED"/>
    <property type="match status" value="1"/>
</dbReference>
<evidence type="ECO:0000259" key="2">
    <source>
        <dbReference type="PROSITE" id="PS50878"/>
    </source>
</evidence>
<organism evidence="3 4">
    <name type="scientific">Vitis vinifera</name>
    <name type="common">Grape</name>
    <dbReference type="NCBI Taxonomy" id="29760"/>
    <lineage>
        <taxon>Eukaryota</taxon>
        <taxon>Viridiplantae</taxon>
        <taxon>Streptophyta</taxon>
        <taxon>Embryophyta</taxon>
        <taxon>Tracheophyta</taxon>
        <taxon>Spermatophyta</taxon>
        <taxon>Magnoliopsida</taxon>
        <taxon>eudicotyledons</taxon>
        <taxon>Gunneridae</taxon>
        <taxon>Pentapetalae</taxon>
        <taxon>rosids</taxon>
        <taxon>Vitales</taxon>
        <taxon>Vitaceae</taxon>
        <taxon>Viteae</taxon>
        <taxon>Vitis</taxon>
    </lineage>
</organism>
<dbReference type="AlphaFoldDB" id="A0A438DN29"/>
<dbReference type="InterPro" id="IPR000477">
    <property type="entry name" value="RT_dom"/>
</dbReference>
<dbReference type="InterPro" id="IPR043502">
    <property type="entry name" value="DNA/RNA_pol_sf"/>
</dbReference>
<dbReference type="InterPro" id="IPR036691">
    <property type="entry name" value="Endo/exonu/phosph_ase_sf"/>
</dbReference>
<protein>
    <submittedName>
        <fullName evidence="3">LINE-1 reverse transcriptase-like</fullName>
    </submittedName>
</protein>
<dbReference type="SUPFAM" id="SSF56672">
    <property type="entry name" value="DNA/RNA polymerases"/>
    <property type="match status" value="1"/>
</dbReference>
<feature type="domain" description="Reverse transcriptase" evidence="2">
    <location>
        <begin position="288"/>
        <end position="554"/>
    </location>
</feature>
<dbReference type="Proteomes" id="UP000288805">
    <property type="component" value="Unassembled WGS sequence"/>
</dbReference>
<dbReference type="GO" id="GO:0003964">
    <property type="term" value="F:RNA-directed DNA polymerase activity"/>
    <property type="evidence" value="ECO:0007669"/>
    <property type="project" value="UniProtKB-KW"/>
</dbReference>
<dbReference type="PANTHER" id="PTHR33116:SF78">
    <property type="entry name" value="OS12G0587133 PROTEIN"/>
    <property type="match status" value="1"/>
</dbReference>
<dbReference type="EMBL" id="QGNW01001557">
    <property type="protein sequence ID" value="RVW36844.1"/>
    <property type="molecule type" value="Genomic_DNA"/>
</dbReference>
<dbReference type="Gene3D" id="3.60.10.10">
    <property type="entry name" value="Endonuclease/exonuclease/phosphatase"/>
    <property type="match status" value="1"/>
</dbReference>
<dbReference type="CDD" id="cd01650">
    <property type="entry name" value="RT_nLTR_like"/>
    <property type="match status" value="1"/>
</dbReference>
<proteinExistence type="predicted"/>
<name>A0A438DN29_VITVI</name>
<reference evidence="3 4" key="1">
    <citation type="journal article" date="2018" name="PLoS Genet.">
        <title>Population sequencing reveals clonal diversity and ancestral inbreeding in the grapevine cultivar Chardonnay.</title>
        <authorList>
            <person name="Roach M.J."/>
            <person name="Johnson D.L."/>
            <person name="Bohlmann J."/>
            <person name="van Vuuren H.J."/>
            <person name="Jones S.J."/>
            <person name="Pretorius I.S."/>
            <person name="Schmidt S.A."/>
            <person name="Borneman A.R."/>
        </authorList>
    </citation>
    <scope>NUCLEOTIDE SEQUENCE [LARGE SCALE GENOMIC DNA]</scope>
    <source>
        <strain evidence="4">cv. Chardonnay</strain>
        <tissue evidence="3">Leaf</tissue>
    </source>
</reference>
<dbReference type="PROSITE" id="PS50878">
    <property type="entry name" value="RT_POL"/>
    <property type="match status" value="1"/>
</dbReference>
<evidence type="ECO:0000313" key="3">
    <source>
        <dbReference type="EMBL" id="RVW36844.1"/>
    </source>
</evidence>
<accession>A0A438DN29</accession>
<feature type="region of interest" description="Disordered" evidence="1">
    <location>
        <begin position="96"/>
        <end position="118"/>
    </location>
</feature>
<comment type="caution">
    <text evidence="3">The sequence shown here is derived from an EMBL/GenBank/DDBJ whole genome shotgun (WGS) entry which is preliminary data.</text>
</comment>
<dbReference type="SUPFAM" id="SSF56219">
    <property type="entry name" value="DNase I-like"/>
    <property type="match status" value="1"/>
</dbReference>
<keyword evidence="3" id="KW-0808">Transferase</keyword>
<sequence>MASSHSVTDRALIEEELRYGSALIQWGVRASGYFSSISLPFDRTPKGEYYDYSGLLCEEIQKDTPLSMIKSVENGGGCWDLVEVNIVNNKDKEWERGSNLTEPQEVRGNENSVDVRGGGEKHRRGKIFRLEGFGCFRIGRRKVEDGAVWVFTGVYGPFTKNERDCLWDEIGAIRGLWEEPWCVGGDFNIILSQRERNRQRRSSNEEICSEGGAIRRGPSLSNSKTCGLKFQELIHSWWQGIEVRGSASYRLATKMKEWTTGTWWKVREDYQRKQFSKKEAKESYAKWASLEETHWRQHSRELWLREGDRNTGYFHRMAAAHRRINHMDRIKINGVWLTEEKDVREGILDASLIANEVIDAWQKREEKGLICKLDIEKAYDSLNWQFFMKVMRKMGFGSKWLSWMWSCISTAKFSMLVNGVPDGFFPSSKGLRQGDPLSPYLFVMGMEVLSNLIRRAVEGGFLSRCRIRGGGRQPVHISHLLFADDTIVFCEARKEHLTHLSWILFWFEAASGLRINLDKSEIIPVGEVEEMEEMAAELGCKVGSMPSVYLGLPLGAPNKNTSMWDGVEEKMRRRLALWKRQYISKGERLILIKSTMASMPLYQMSLCHMPKSVARRLEKLQRDFLWGGGNLERKVHLVNWERFACEKENLWKQVLLAKYGQEVLSQRFPHLYGMAAHRNGTVEEMWDQNVGLGGWDLRFVRDFNDWELDMVGFRKEGGNSQTVASCVAAKRKL</sequence>
<keyword evidence="3" id="KW-0695">RNA-directed DNA polymerase</keyword>
<dbReference type="Pfam" id="PF00078">
    <property type="entry name" value="RVT_1"/>
    <property type="match status" value="1"/>
</dbReference>
<evidence type="ECO:0000256" key="1">
    <source>
        <dbReference type="SAM" id="MobiDB-lite"/>
    </source>
</evidence>
<gene>
    <name evidence="3" type="primary">LIN1_179</name>
    <name evidence="3" type="ORF">CK203_098071</name>
</gene>